<organism evidence="3 4">
    <name type="scientific">Massilia horti</name>
    <dbReference type="NCBI Taxonomy" id="2562153"/>
    <lineage>
        <taxon>Bacteria</taxon>
        <taxon>Pseudomonadati</taxon>
        <taxon>Pseudomonadota</taxon>
        <taxon>Betaproteobacteria</taxon>
        <taxon>Burkholderiales</taxon>
        <taxon>Oxalobacteraceae</taxon>
        <taxon>Telluria group</taxon>
        <taxon>Massilia</taxon>
    </lineage>
</organism>
<dbReference type="RefSeq" id="WP_135187887.1">
    <property type="nucleotide sequence ID" value="NZ_SPUM01000007.1"/>
</dbReference>
<evidence type="ECO:0000313" key="4">
    <source>
        <dbReference type="Proteomes" id="UP000297258"/>
    </source>
</evidence>
<evidence type="ECO:0000313" key="3">
    <source>
        <dbReference type="EMBL" id="TFW35768.1"/>
    </source>
</evidence>
<dbReference type="OrthoDB" id="191790at2"/>
<comment type="caution">
    <text evidence="3">The sequence shown here is derived from an EMBL/GenBank/DDBJ whole genome shotgun (WGS) entry which is preliminary data.</text>
</comment>
<dbReference type="Proteomes" id="UP000297258">
    <property type="component" value="Unassembled WGS sequence"/>
</dbReference>
<keyword evidence="1" id="KW-0472">Membrane</keyword>
<protein>
    <submittedName>
        <fullName evidence="3">Anti-sigma factor</fullName>
    </submittedName>
</protein>
<gene>
    <name evidence="3" type="ORF">E4O92_01035</name>
</gene>
<keyword evidence="4" id="KW-1185">Reference proteome</keyword>
<sequence>MECEQALALMQAYVDDELDAAQAATMSDHLRRCASCGAAFAELQALRAAIEWHGTRYRAPERLRERIRASLQDEQPKRRVLSSMPWAWINLGLASVASAGFAVVLALYLAGPTSADRLNEEIVSSHYRSLMSGHLADVGSSDQHTVKPWFGGKLDFSPPVYDLAQAGFVLVGGRVDYVAGRPVAALVYRHRKHVLSLYVWPAPGVADSDQHATSLQGFQLLSWTQRQMHFVAISDMSAQDISNFSETLRARFKQQ</sequence>
<proteinExistence type="predicted"/>
<evidence type="ECO:0000256" key="1">
    <source>
        <dbReference type="SAM" id="Phobius"/>
    </source>
</evidence>
<feature type="domain" description="Putative zinc-finger" evidence="2">
    <location>
        <begin position="3"/>
        <end position="36"/>
    </location>
</feature>
<accession>A0A4Y9T861</accession>
<reference evidence="3 4" key="1">
    <citation type="submission" date="2019-03" db="EMBL/GenBank/DDBJ databases">
        <title>Draft genome of Massilia hortus sp. nov., a novel bacterial species of the Oxalobacteraceae family.</title>
        <authorList>
            <person name="Peta V."/>
            <person name="Raths R."/>
            <person name="Bucking H."/>
        </authorList>
    </citation>
    <scope>NUCLEOTIDE SEQUENCE [LARGE SCALE GENOMIC DNA]</scope>
    <source>
        <strain evidence="3 4">ONC3</strain>
    </source>
</reference>
<keyword evidence="1" id="KW-1133">Transmembrane helix</keyword>
<evidence type="ECO:0000259" key="2">
    <source>
        <dbReference type="Pfam" id="PF13490"/>
    </source>
</evidence>
<dbReference type="InterPro" id="IPR027383">
    <property type="entry name" value="Znf_put"/>
</dbReference>
<feature type="transmembrane region" description="Helical" evidence="1">
    <location>
        <begin position="87"/>
        <end position="110"/>
    </location>
</feature>
<dbReference type="Gene3D" id="1.10.10.1320">
    <property type="entry name" value="Anti-sigma factor, zinc-finger domain"/>
    <property type="match status" value="1"/>
</dbReference>
<name>A0A4Y9T861_9BURK</name>
<dbReference type="InterPro" id="IPR041916">
    <property type="entry name" value="Anti_sigma_zinc_sf"/>
</dbReference>
<dbReference type="Pfam" id="PF13490">
    <property type="entry name" value="zf-HC2"/>
    <property type="match status" value="1"/>
</dbReference>
<dbReference type="EMBL" id="SPUM01000007">
    <property type="protein sequence ID" value="TFW35768.1"/>
    <property type="molecule type" value="Genomic_DNA"/>
</dbReference>
<dbReference type="AlphaFoldDB" id="A0A4Y9T861"/>
<keyword evidence="1" id="KW-0812">Transmembrane</keyword>